<feature type="domain" description="Sm" evidence="10">
    <location>
        <begin position="10"/>
        <end position="85"/>
    </location>
</feature>
<dbReference type="PANTHER" id="PTHR13110">
    <property type="entry name" value="U6 SNRNA-ASSOCIATED SM-LIKE PROTEIN LSM3"/>
    <property type="match status" value="1"/>
</dbReference>
<evidence type="ECO:0000256" key="8">
    <source>
        <dbReference type="ARBA" id="ARBA00023274"/>
    </source>
</evidence>
<evidence type="ECO:0000256" key="3">
    <source>
        <dbReference type="ARBA" id="ARBA00022664"/>
    </source>
</evidence>
<gene>
    <name evidence="9" type="primary">LSM3</name>
    <name evidence="11" type="ORF">G210_1340</name>
</gene>
<evidence type="ECO:0000313" key="11">
    <source>
        <dbReference type="EMBL" id="EMG48158.1"/>
    </source>
</evidence>
<dbReference type="STRING" id="1245528.M3J7W6"/>
<dbReference type="GO" id="GO:0005688">
    <property type="term" value="C:U6 snRNP"/>
    <property type="evidence" value="ECO:0007669"/>
    <property type="project" value="UniProtKB-UniRule"/>
</dbReference>
<sequence>MSSTKEQNSQPLDLIRFQLDEYVLVKLRGARELQGKLQGYDSHCNLVLSDAKESIFGGDDGEQVTVKETEMVFVRGDSVILISPI</sequence>
<comment type="function">
    <text evidence="9">Binds specifically to the 3'-terminal U-tract of U6 snRNA.</text>
</comment>
<dbReference type="eggNOG" id="KOG3460">
    <property type="taxonomic scope" value="Eukaryota"/>
</dbReference>
<dbReference type="CDD" id="cd01730">
    <property type="entry name" value="LSm3"/>
    <property type="match status" value="1"/>
</dbReference>
<evidence type="ECO:0000259" key="10">
    <source>
        <dbReference type="PROSITE" id="PS52002"/>
    </source>
</evidence>
<evidence type="ECO:0000256" key="2">
    <source>
        <dbReference type="ARBA" id="ARBA00006850"/>
    </source>
</evidence>
<comment type="similarity">
    <text evidence="2 9">Belongs to the snRNP Sm proteins family.</text>
</comment>
<dbReference type="HOGENOM" id="CLU_076902_11_1_1"/>
<comment type="caution">
    <text evidence="11">The sequence shown here is derived from an EMBL/GenBank/DDBJ whole genome shotgun (WGS) entry which is preliminary data.</text>
</comment>
<organism evidence="11 12">
    <name type="scientific">Candida maltosa (strain Xu316)</name>
    <name type="common">Yeast</name>
    <dbReference type="NCBI Taxonomy" id="1245528"/>
    <lineage>
        <taxon>Eukaryota</taxon>
        <taxon>Fungi</taxon>
        <taxon>Dikarya</taxon>
        <taxon>Ascomycota</taxon>
        <taxon>Saccharomycotina</taxon>
        <taxon>Pichiomycetes</taxon>
        <taxon>Debaryomycetaceae</taxon>
        <taxon>Candida/Lodderomyces clade</taxon>
        <taxon>Candida</taxon>
    </lineage>
</organism>
<dbReference type="PROSITE" id="PS52002">
    <property type="entry name" value="SM"/>
    <property type="match status" value="1"/>
</dbReference>
<evidence type="ECO:0000256" key="5">
    <source>
        <dbReference type="ARBA" id="ARBA00022884"/>
    </source>
</evidence>
<evidence type="ECO:0000256" key="4">
    <source>
        <dbReference type="ARBA" id="ARBA00022728"/>
    </source>
</evidence>
<dbReference type="EMBL" id="AOGT01001229">
    <property type="protein sequence ID" value="EMG48158.1"/>
    <property type="molecule type" value="Genomic_DNA"/>
</dbReference>
<dbReference type="GO" id="GO:0000398">
    <property type="term" value="P:mRNA splicing, via spliceosome"/>
    <property type="evidence" value="ECO:0007669"/>
    <property type="project" value="UniProtKB-UniRule"/>
</dbReference>
<dbReference type="Proteomes" id="UP000011777">
    <property type="component" value="Unassembled WGS sequence"/>
</dbReference>
<name>M3J7W6_CANMX</name>
<keyword evidence="5 9" id="KW-0694">RNA-binding</keyword>
<proteinExistence type="inferred from homology"/>
<dbReference type="InterPro" id="IPR040002">
    <property type="entry name" value="Sm-like_LSM3"/>
</dbReference>
<dbReference type="GO" id="GO:0003723">
    <property type="term" value="F:RNA binding"/>
    <property type="evidence" value="ECO:0007669"/>
    <property type="project" value="UniProtKB-UniRule"/>
</dbReference>
<dbReference type="SMART" id="SM00651">
    <property type="entry name" value="Sm"/>
    <property type="match status" value="1"/>
</dbReference>
<keyword evidence="8 9" id="KW-0687">Ribonucleoprotein</keyword>
<keyword evidence="3 9" id="KW-0507">mRNA processing</keyword>
<evidence type="ECO:0000256" key="9">
    <source>
        <dbReference type="RuleBase" id="RU365046"/>
    </source>
</evidence>
<dbReference type="OrthoDB" id="29543at2759"/>
<dbReference type="Pfam" id="PF01423">
    <property type="entry name" value="LSM"/>
    <property type="match status" value="1"/>
</dbReference>
<dbReference type="GO" id="GO:0005681">
    <property type="term" value="C:spliceosomal complex"/>
    <property type="evidence" value="ECO:0007669"/>
    <property type="project" value="UniProtKB-KW"/>
</dbReference>
<evidence type="ECO:0000256" key="1">
    <source>
        <dbReference type="ARBA" id="ARBA00004123"/>
    </source>
</evidence>
<reference evidence="11 12" key="1">
    <citation type="submission" date="2013-02" db="EMBL/GenBank/DDBJ databases">
        <title>Genome sequence of Candida maltosa Xu316, a potential industrial strain for xylitol and ethanol production.</title>
        <authorList>
            <person name="Yu J."/>
            <person name="Wang Q."/>
            <person name="Geng X."/>
            <person name="Bao W."/>
            <person name="He P."/>
            <person name="Cai J."/>
        </authorList>
    </citation>
    <scope>NUCLEOTIDE SEQUENCE [LARGE SCALE GENOMIC DNA]</scope>
    <source>
        <strain evidence="12">Xu316</strain>
    </source>
</reference>
<accession>M3J7W6</accession>
<comment type="subcellular location">
    <subcellularLocation>
        <location evidence="1 9">Nucleus</location>
    </subcellularLocation>
</comment>
<dbReference type="InterPro" id="IPR034105">
    <property type="entry name" value="Lsm3"/>
</dbReference>
<dbReference type="OMA" id="FDSHCNI"/>
<comment type="subunit">
    <text evidence="9">LSm subunits form a heteromer with a doughnut shape.</text>
</comment>
<keyword evidence="7 9" id="KW-0539">Nucleus</keyword>
<dbReference type="InterPro" id="IPR010920">
    <property type="entry name" value="LSM_dom_sf"/>
</dbReference>
<evidence type="ECO:0000313" key="12">
    <source>
        <dbReference type="Proteomes" id="UP000011777"/>
    </source>
</evidence>
<keyword evidence="12" id="KW-1185">Reference proteome</keyword>
<dbReference type="Gene3D" id="2.30.30.100">
    <property type="match status" value="1"/>
</dbReference>
<dbReference type="InterPro" id="IPR001163">
    <property type="entry name" value="Sm_dom_euk/arc"/>
</dbReference>
<dbReference type="GO" id="GO:0046540">
    <property type="term" value="C:U4/U6 x U5 tri-snRNP complex"/>
    <property type="evidence" value="ECO:0007669"/>
    <property type="project" value="UniProtKB-UniRule"/>
</dbReference>
<keyword evidence="6 9" id="KW-0508">mRNA splicing</keyword>
<dbReference type="SUPFAM" id="SSF50182">
    <property type="entry name" value="Sm-like ribonucleoproteins"/>
    <property type="match status" value="1"/>
</dbReference>
<dbReference type="InterPro" id="IPR047575">
    <property type="entry name" value="Sm"/>
</dbReference>
<protein>
    <recommendedName>
        <fullName evidence="9">LSM complex subunit LSM3</fullName>
    </recommendedName>
</protein>
<dbReference type="AlphaFoldDB" id="M3J7W6"/>
<evidence type="ECO:0000256" key="6">
    <source>
        <dbReference type="ARBA" id="ARBA00023187"/>
    </source>
</evidence>
<keyword evidence="4 9" id="KW-0747">Spliceosome</keyword>
<evidence type="ECO:0000256" key="7">
    <source>
        <dbReference type="ARBA" id="ARBA00023242"/>
    </source>
</evidence>